<reference evidence="3 4" key="3">
    <citation type="journal article" date="2017" name="G3 (Bethesda)">
        <title>Comparative analysis highlights variable genome content of wheat rusts and divergence of the mating loci.</title>
        <authorList>
            <person name="Cuomo C.A."/>
            <person name="Bakkeren G."/>
            <person name="Khalil H.B."/>
            <person name="Panwar V."/>
            <person name="Joly D."/>
            <person name="Linning R."/>
            <person name="Sakthikumar S."/>
            <person name="Song X."/>
            <person name="Adiconis X."/>
            <person name="Fan L."/>
            <person name="Goldberg J.M."/>
            <person name="Levin J.Z."/>
            <person name="Young S."/>
            <person name="Zeng Q."/>
            <person name="Anikster Y."/>
            <person name="Bruce M."/>
            <person name="Wang M."/>
            <person name="Yin C."/>
            <person name="McCallum B."/>
            <person name="Szabo L.J."/>
            <person name="Hulbert S."/>
            <person name="Chen X."/>
            <person name="Fellers J.P."/>
        </authorList>
    </citation>
    <scope>NUCLEOTIDE SEQUENCE</scope>
    <source>
        <strain evidence="4">Isolate 1-1 / race 1 (BBBD)</strain>
        <strain evidence="3">isolate 1-1 / race 1 (BBBD)</strain>
    </source>
</reference>
<feature type="compositionally biased region" description="Basic and acidic residues" evidence="1">
    <location>
        <begin position="24"/>
        <end position="60"/>
    </location>
</feature>
<reference evidence="3" key="4">
    <citation type="submission" date="2025-05" db="UniProtKB">
        <authorList>
            <consortium name="EnsemblFungi"/>
        </authorList>
    </citation>
    <scope>IDENTIFICATION</scope>
    <source>
        <strain evidence="3">isolate 1-1 / race 1 (BBBD)</strain>
    </source>
</reference>
<feature type="compositionally biased region" description="Acidic residues" evidence="1">
    <location>
        <begin position="118"/>
        <end position="129"/>
    </location>
</feature>
<keyword evidence="4" id="KW-1185">Reference proteome</keyword>
<evidence type="ECO:0000313" key="4">
    <source>
        <dbReference type="Proteomes" id="UP000005240"/>
    </source>
</evidence>
<evidence type="ECO:0000313" key="2">
    <source>
        <dbReference type="EMBL" id="OAV94660.1"/>
    </source>
</evidence>
<feature type="compositionally biased region" description="Basic and acidic residues" evidence="1">
    <location>
        <begin position="1"/>
        <end position="13"/>
    </location>
</feature>
<reference evidence="2" key="1">
    <citation type="submission" date="2009-11" db="EMBL/GenBank/DDBJ databases">
        <authorList>
            <consortium name="The Broad Institute Genome Sequencing Platform"/>
            <person name="Ward D."/>
            <person name="Feldgarden M."/>
            <person name="Earl A."/>
            <person name="Young S.K."/>
            <person name="Zeng Q."/>
            <person name="Koehrsen M."/>
            <person name="Alvarado L."/>
            <person name="Berlin A."/>
            <person name="Bochicchio J."/>
            <person name="Borenstein D."/>
            <person name="Chapman S.B."/>
            <person name="Chen Z."/>
            <person name="Engels R."/>
            <person name="Freedman E."/>
            <person name="Gellesch M."/>
            <person name="Goldberg J."/>
            <person name="Griggs A."/>
            <person name="Gujja S."/>
            <person name="Heilman E."/>
            <person name="Heiman D."/>
            <person name="Hepburn T."/>
            <person name="Howarth C."/>
            <person name="Jen D."/>
            <person name="Larson L."/>
            <person name="Lewis B."/>
            <person name="Mehta T."/>
            <person name="Park D."/>
            <person name="Pearson M."/>
            <person name="Roberts A."/>
            <person name="Saif S."/>
            <person name="Shea T."/>
            <person name="Shenoy N."/>
            <person name="Sisk P."/>
            <person name="Stolte C."/>
            <person name="Sykes S."/>
            <person name="Thomson T."/>
            <person name="Walk T."/>
            <person name="White J."/>
            <person name="Yandava C."/>
            <person name="Izard J."/>
            <person name="Baranova O.V."/>
            <person name="Blanton J.M."/>
            <person name="Tanner A.C."/>
            <person name="Dewhirst F.E."/>
            <person name="Haas B."/>
            <person name="Nusbaum C."/>
            <person name="Birren B."/>
        </authorList>
    </citation>
    <scope>NUCLEOTIDE SEQUENCE [LARGE SCALE GENOMIC DNA]</scope>
    <source>
        <strain evidence="2">1-1 BBBD Race 1</strain>
    </source>
</reference>
<reference evidence="2" key="2">
    <citation type="submission" date="2016-05" db="EMBL/GenBank/DDBJ databases">
        <title>Comparative analysis highlights variable genome content of wheat rusts and divergence of the mating loci.</title>
        <authorList>
            <person name="Cuomo C.A."/>
            <person name="Bakkeren G."/>
            <person name="Szabo L."/>
            <person name="Khalil H."/>
            <person name="Joly D."/>
            <person name="Goldberg J."/>
            <person name="Young S."/>
            <person name="Zeng Q."/>
            <person name="Fellers J."/>
        </authorList>
    </citation>
    <scope>NUCLEOTIDE SEQUENCE [LARGE SCALE GENOMIC DNA]</scope>
    <source>
        <strain evidence="2">1-1 BBBD Race 1</strain>
    </source>
</reference>
<feature type="region of interest" description="Disordered" evidence="1">
    <location>
        <begin position="106"/>
        <end position="137"/>
    </location>
</feature>
<dbReference type="EnsemblFungi" id="PTTG_26896-t43_1">
    <property type="protein sequence ID" value="PTTG_26896-t43_1-p1"/>
    <property type="gene ID" value="PTTG_26896"/>
</dbReference>
<dbReference type="VEuPathDB" id="FungiDB:PTTG_26896"/>
<gene>
    <name evidence="2" type="ORF">PTTG_26896</name>
</gene>
<feature type="region of interest" description="Disordered" evidence="1">
    <location>
        <begin position="1"/>
        <end position="87"/>
    </location>
</feature>
<dbReference type="Proteomes" id="UP000005240">
    <property type="component" value="Unassembled WGS sequence"/>
</dbReference>
<dbReference type="AlphaFoldDB" id="A0A180GPK2"/>
<protein>
    <submittedName>
        <fullName evidence="2 3">Uncharacterized protein</fullName>
    </submittedName>
</protein>
<proteinExistence type="predicted"/>
<evidence type="ECO:0000256" key="1">
    <source>
        <dbReference type="SAM" id="MobiDB-lite"/>
    </source>
</evidence>
<dbReference type="OrthoDB" id="2506705at2759"/>
<sequence length="591" mass="68734">MKERSKATLHEITQEEDGLPELDIAERDEAKNEFNKNKNKNKGEMGKSNEEFTNNWEEKTQTGAENNHVDDVTGNGVERNHKVESLEQDASLDVKDLKVKKKKKKNRKVRKAAKLSDDVDAEEKDESDTLESGQNQSEHDWMKAAYMHRIFIAFEPFGGRKKDTDESIYYGINKPGWKSFTPAEISLLGKPFQDFLIKVQKGDDVKPFQPQTISQAARRIIRPHLKTSELGNHQPLKKLDKKTYKAIQFLWSLDQNAILQLYESLFPPMMNKYEAYRRVITLVQQISQKTTVENWLVIKKELANKSQIRSLGSQLNKLGHFFRLNEEFPDEICRNDFGLLQKYISDGRDAFKGLGANNFEDVVRFVFEWMGATESRRRFEVVHPQKDKESSLIEAAVDGDIKSLRKAKESHGIDFWAVIHVIHALGLGKEPEETIAEYELAGVYERFMHLREAIIPPLAQDLALPWSESAERHWLVEKYGKEYHKRFKELCFRMRRVFRGIAEPRPLRSDVPLATRYRKLILDVREIPDVMLFEDQGLDFSLMREIQSEIDLKTINGHKEWKVIFGCFPLKLTAEQQQFLKDWSKETSTTI</sequence>
<evidence type="ECO:0000313" key="3">
    <source>
        <dbReference type="EnsemblFungi" id="PTTG_26896-t43_1-p1"/>
    </source>
</evidence>
<organism evidence="2">
    <name type="scientific">Puccinia triticina (isolate 1-1 / race 1 (BBBD))</name>
    <name type="common">Brown leaf rust fungus</name>
    <dbReference type="NCBI Taxonomy" id="630390"/>
    <lineage>
        <taxon>Eukaryota</taxon>
        <taxon>Fungi</taxon>
        <taxon>Dikarya</taxon>
        <taxon>Basidiomycota</taxon>
        <taxon>Pucciniomycotina</taxon>
        <taxon>Pucciniomycetes</taxon>
        <taxon>Pucciniales</taxon>
        <taxon>Pucciniaceae</taxon>
        <taxon>Puccinia</taxon>
    </lineage>
</organism>
<accession>A0A180GPK2</accession>
<dbReference type="EMBL" id="ADAS02000037">
    <property type="protein sequence ID" value="OAV94660.1"/>
    <property type="molecule type" value="Genomic_DNA"/>
</dbReference>
<name>A0A180GPK2_PUCT1</name>